<dbReference type="AlphaFoldDB" id="A0A1M6MRQ7"/>
<dbReference type="Gene3D" id="3.40.50.10310">
    <property type="entry name" value="Creatininase"/>
    <property type="match status" value="1"/>
</dbReference>
<comment type="similarity">
    <text evidence="5">Belongs to the creatininase superfamily.</text>
</comment>
<keyword evidence="4" id="KW-0862">Zinc</keyword>
<dbReference type="Pfam" id="PF02633">
    <property type="entry name" value="Creatininase"/>
    <property type="match status" value="1"/>
</dbReference>
<dbReference type="OrthoDB" id="9801445at2"/>
<sequence length="270" mass="30477">MINEIFKDTMVNMNWTEIQNFVDKNALVLLPMGVIEEHGPQLCLGTDIYTAYIYCLAIKEKLEKSGHTVVIAPPFYWGVCQSTSGFIGSFHVRKNTARALIYDILLSLSEFGFNNVFGVNVHGDIEHNIAIIEAFKEAQEQLDINACYAFDECRFPHFKLKLDEPYLCPIKTQTINVSKAEISDVHGGDIETAMMYEFYPTLVDVEKAISLPPITLDNSSGEDWLFGGHIKELSSQGYLGSPADFKDVEVQKNVDDYAYRISEAILRRIV</sequence>
<keyword evidence="7" id="KW-1185">Reference proteome</keyword>
<keyword evidence="3 6" id="KW-0378">Hydrolase</keyword>
<dbReference type="GO" id="GO:0016811">
    <property type="term" value="F:hydrolase activity, acting on carbon-nitrogen (but not peptide) bonds, in linear amides"/>
    <property type="evidence" value="ECO:0007669"/>
    <property type="project" value="TreeGrafter"/>
</dbReference>
<dbReference type="RefSeq" id="WP_072988656.1">
    <property type="nucleotide sequence ID" value="NZ_FQZB01000011.1"/>
</dbReference>
<dbReference type="InterPro" id="IPR003785">
    <property type="entry name" value="Creatininase/forma_Hydrolase"/>
</dbReference>
<evidence type="ECO:0000256" key="1">
    <source>
        <dbReference type="ARBA" id="ARBA00001947"/>
    </source>
</evidence>
<dbReference type="EMBL" id="FQZB01000011">
    <property type="protein sequence ID" value="SHJ86079.1"/>
    <property type="molecule type" value="Genomic_DNA"/>
</dbReference>
<comment type="cofactor">
    <cofactor evidence="1">
        <name>Zn(2+)</name>
        <dbReference type="ChEBI" id="CHEBI:29105"/>
    </cofactor>
</comment>
<dbReference type="Proteomes" id="UP000184310">
    <property type="component" value="Unassembled WGS sequence"/>
</dbReference>
<dbReference type="STRING" id="1121302.SAMN02745163_02736"/>
<dbReference type="InterPro" id="IPR024087">
    <property type="entry name" value="Creatininase-like_sf"/>
</dbReference>
<name>A0A1M6MRQ7_9CLOT</name>
<evidence type="ECO:0000256" key="3">
    <source>
        <dbReference type="ARBA" id="ARBA00022801"/>
    </source>
</evidence>
<reference evidence="6 7" key="1">
    <citation type="submission" date="2016-11" db="EMBL/GenBank/DDBJ databases">
        <authorList>
            <person name="Jaros S."/>
            <person name="Januszkiewicz K."/>
            <person name="Wedrychowicz H."/>
        </authorList>
    </citation>
    <scope>NUCLEOTIDE SEQUENCE [LARGE SCALE GENOMIC DNA]</scope>
    <source>
        <strain evidence="6 7">DSM 21758</strain>
    </source>
</reference>
<dbReference type="GO" id="GO:0046872">
    <property type="term" value="F:metal ion binding"/>
    <property type="evidence" value="ECO:0007669"/>
    <property type="project" value="UniProtKB-KW"/>
</dbReference>
<evidence type="ECO:0000313" key="7">
    <source>
        <dbReference type="Proteomes" id="UP000184310"/>
    </source>
</evidence>
<evidence type="ECO:0000256" key="5">
    <source>
        <dbReference type="ARBA" id="ARBA00024029"/>
    </source>
</evidence>
<proteinExistence type="inferred from homology"/>
<protein>
    <submittedName>
        <fullName evidence="6">Creatinine amidohydrolase</fullName>
    </submittedName>
</protein>
<keyword evidence="2" id="KW-0479">Metal-binding</keyword>
<dbReference type="PANTHER" id="PTHR35005:SF1">
    <property type="entry name" value="2-AMINO-5-FORMYLAMINO-6-RIBOSYLAMINOPYRIMIDIN-4(3H)-ONE 5'-MONOPHOSPHATE DEFORMYLASE"/>
    <property type="match status" value="1"/>
</dbReference>
<dbReference type="PANTHER" id="PTHR35005">
    <property type="entry name" value="3-DEHYDRO-SCYLLO-INOSOSE HYDROLASE"/>
    <property type="match status" value="1"/>
</dbReference>
<organism evidence="6 7">
    <name type="scientific">Clostridium cavendishii DSM 21758</name>
    <dbReference type="NCBI Taxonomy" id="1121302"/>
    <lineage>
        <taxon>Bacteria</taxon>
        <taxon>Bacillati</taxon>
        <taxon>Bacillota</taxon>
        <taxon>Clostridia</taxon>
        <taxon>Eubacteriales</taxon>
        <taxon>Clostridiaceae</taxon>
        <taxon>Clostridium</taxon>
    </lineage>
</organism>
<evidence type="ECO:0000256" key="4">
    <source>
        <dbReference type="ARBA" id="ARBA00022833"/>
    </source>
</evidence>
<evidence type="ECO:0000256" key="2">
    <source>
        <dbReference type="ARBA" id="ARBA00022723"/>
    </source>
</evidence>
<dbReference type="SUPFAM" id="SSF102215">
    <property type="entry name" value="Creatininase"/>
    <property type="match status" value="1"/>
</dbReference>
<accession>A0A1M6MRQ7</accession>
<dbReference type="GO" id="GO:0009231">
    <property type="term" value="P:riboflavin biosynthetic process"/>
    <property type="evidence" value="ECO:0007669"/>
    <property type="project" value="TreeGrafter"/>
</dbReference>
<evidence type="ECO:0000313" key="6">
    <source>
        <dbReference type="EMBL" id="SHJ86079.1"/>
    </source>
</evidence>
<gene>
    <name evidence="6" type="ORF">SAMN02745163_02736</name>
</gene>